<dbReference type="AlphaFoldDB" id="A0A085LNY0"/>
<evidence type="ECO:0000313" key="2">
    <source>
        <dbReference type="Proteomes" id="UP000030764"/>
    </source>
</evidence>
<accession>A0A085LNY0</accession>
<reference evidence="1 2" key="1">
    <citation type="journal article" date="2014" name="Nat. Genet.">
        <title>Genome and transcriptome of the porcine whipworm Trichuris suis.</title>
        <authorList>
            <person name="Jex A.R."/>
            <person name="Nejsum P."/>
            <person name="Schwarz E.M."/>
            <person name="Hu L."/>
            <person name="Young N.D."/>
            <person name="Hall R.S."/>
            <person name="Korhonen P.K."/>
            <person name="Liao S."/>
            <person name="Thamsborg S."/>
            <person name="Xia J."/>
            <person name="Xu P."/>
            <person name="Wang S."/>
            <person name="Scheerlinck J.P."/>
            <person name="Hofmann A."/>
            <person name="Sternberg P.W."/>
            <person name="Wang J."/>
            <person name="Gasser R.B."/>
        </authorList>
    </citation>
    <scope>NUCLEOTIDE SEQUENCE [LARGE SCALE GENOMIC DNA]</scope>
    <source>
        <strain evidence="1">DCEP-RM93M</strain>
    </source>
</reference>
<protein>
    <submittedName>
        <fullName evidence="1">Uncharacterized protein</fullName>
    </submittedName>
</protein>
<dbReference type="Proteomes" id="UP000030764">
    <property type="component" value="Unassembled WGS sequence"/>
</dbReference>
<dbReference type="EMBL" id="KL363358">
    <property type="protein sequence ID" value="KFD46676.1"/>
    <property type="molecule type" value="Genomic_DNA"/>
</dbReference>
<sequence>MSLSSPYTIRFLFLKVKIYQTSKDVMTVVRACRIPFEQFLAEAGAKNEYTWSRWNSAGDKQLRATSSKSKAGKHQGLTRFLKTRLTPIEQTY</sequence>
<organism evidence="1 2">
    <name type="scientific">Trichuris suis</name>
    <name type="common">pig whipworm</name>
    <dbReference type="NCBI Taxonomy" id="68888"/>
    <lineage>
        <taxon>Eukaryota</taxon>
        <taxon>Metazoa</taxon>
        <taxon>Ecdysozoa</taxon>
        <taxon>Nematoda</taxon>
        <taxon>Enoplea</taxon>
        <taxon>Dorylaimia</taxon>
        <taxon>Trichinellida</taxon>
        <taxon>Trichuridae</taxon>
        <taxon>Trichuris</taxon>
    </lineage>
</organism>
<evidence type="ECO:0000313" key="1">
    <source>
        <dbReference type="EMBL" id="KFD46676.1"/>
    </source>
</evidence>
<proteinExistence type="predicted"/>
<keyword evidence="2" id="KW-1185">Reference proteome</keyword>
<gene>
    <name evidence="1" type="ORF">M513_12444</name>
</gene>
<name>A0A085LNY0_9BILA</name>